<dbReference type="RefSeq" id="XP_056765048.1">
    <property type="nucleotide sequence ID" value="XM_056909344.1"/>
</dbReference>
<dbReference type="Proteomes" id="UP001213681">
    <property type="component" value="Unassembled WGS sequence"/>
</dbReference>
<reference evidence="3" key="2">
    <citation type="journal article" date="2023" name="IMA Fungus">
        <title>Comparative genomic study of the Penicillium genus elucidates a diverse pangenome and 15 lateral gene transfer events.</title>
        <authorList>
            <person name="Petersen C."/>
            <person name="Sorensen T."/>
            <person name="Nielsen M.R."/>
            <person name="Sondergaard T.E."/>
            <person name="Sorensen J.L."/>
            <person name="Fitzpatrick D.A."/>
            <person name="Frisvad J.C."/>
            <person name="Nielsen K.L."/>
        </authorList>
    </citation>
    <scope>NUCLEOTIDE SEQUENCE</scope>
    <source>
        <strain evidence="3">IBT 16125</strain>
    </source>
</reference>
<evidence type="ECO:0000313" key="3">
    <source>
        <dbReference type="EMBL" id="KAJ5449513.1"/>
    </source>
</evidence>
<accession>A0AAD6C671</accession>
<dbReference type="EMBL" id="JAPVEA010000006">
    <property type="protein sequence ID" value="KAJ5449513.1"/>
    <property type="molecule type" value="Genomic_DNA"/>
</dbReference>
<gene>
    <name evidence="3" type="ORF">N7458_005962</name>
</gene>
<feature type="coiled-coil region" evidence="1">
    <location>
        <begin position="133"/>
        <end position="160"/>
    </location>
</feature>
<proteinExistence type="predicted"/>
<reference evidence="3" key="1">
    <citation type="submission" date="2022-12" db="EMBL/GenBank/DDBJ databases">
        <authorList>
            <person name="Petersen C."/>
        </authorList>
    </citation>
    <scope>NUCLEOTIDE SEQUENCE</scope>
    <source>
        <strain evidence="3">IBT 16125</strain>
    </source>
</reference>
<evidence type="ECO:0000256" key="1">
    <source>
        <dbReference type="SAM" id="Coils"/>
    </source>
</evidence>
<sequence>MSDPFVSKDDASSIYSRSPESPKLPSLEEVIPPFKFNLPEINTLDHQLAMSHGTSMALETTRSRLQRSKSRHRMSLPELRDSKLRQWEQQRHENEFYASCRENFLSLSKAALEVSQQLILQYHFEPEVNPVGNIRLLQAIQALKASLDESKRRELKAEQNWKREWRVIRIQRSRNSWI</sequence>
<keyword evidence="4" id="KW-1185">Reference proteome</keyword>
<name>A0AAD6C671_9EURO</name>
<evidence type="ECO:0000313" key="4">
    <source>
        <dbReference type="Proteomes" id="UP001213681"/>
    </source>
</evidence>
<evidence type="ECO:0000256" key="2">
    <source>
        <dbReference type="SAM" id="MobiDB-lite"/>
    </source>
</evidence>
<dbReference type="GeneID" id="81599587"/>
<protein>
    <submittedName>
        <fullName evidence="3">Uncharacterized protein</fullName>
    </submittedName>
</protein>
<comment type="caution">
    <text evidence="3">The sequence shown here is derived from an EMBL/GenBank/DDBJ whole genome shotgun (WGS) entry which is preliminary data.</text>
</comment>
<feature type="compositionally biased region" description="Basic and acidic residues" evidence="2">
    <location>
        <begin position="1"/>
        <end position="11"/>
    </location>
</feature>
<keyword evidence="1" id="KW-0175">Coiled coil</keyword>
<organism evidence="3 4">
    <name type="scientific">Penicillium daleae</name>
    <dbReference type="NCBI Taxonomy" id="63821"/>
    <lineage>
        <taxon>Eukaryota</taxon>
        <taxon>Fungi</taxon>
        <taxon>Dikarya</taxon>
        <taxon>Ascomycota</taxon>
        <taxon>Pezizomycotina</taxon>
        <taxon>Eurotiomycetes</taxon>
        <taxon>Eurotiomycetidae</taxon>
        <taxon>Eurotiales</taxon>
        <taxon>Aspergillaceae</taxon>
        <taxon>Penicillium</taxon>
    </lineage>
</organism>
<dbReference type="AlphaFoldDB" id="A0AAD6C671"/>
<feature type="region of interest" description="Disordered" evidence="2">
    <location>
        <begin position="1"/>
        <end position="26"/>
    </location>
</feature>